<keyword evidence="1" id="KW-0812">Transmembrane</keyword>
<keyword evidence="4" id="KW-1185">Reference proteome</keyword>
<proteinExistence type="predicted"/>
<dbReference type="EMBL" id="NBYY01000005">
    <property type="protein sequence ID" value="PCS24092.1"/>
    <property type="molecule type" value="Genomic_DNA"/>
</dbReference>
<reference evidence="4" key="1">
    <citation type="submission" date="2017-04" db="EMBL/GenBank/DDBJ databases">
        <title>Genome evolution of the luminous symbionts of deep sea anglerfish.</title>
        <authorList>
            <person name="Hendry T.A."/>
        </authorList>
    </citation>
    <scope>NUCLEOTIDE SEQUENCE [LARGE SCALE GENOMIC DNA]</scope>
</reference>
<dbReference type="InterPro" id="IPR025668">
    <property type="entry name" value="Tnp_DDE_dom"/>
</dbReference>
<dbReference type="AlphaFoldDB" id="A0A2A5T7I6"/>
<evidence type="ECO:0000313" key="3">
    <source>
        <dbReference type="EMBL" id="PCS24092.1"/>
    </source>
</evidence>
<gene>
    <name evidence="3" type="ORF">BTN49_0223</name>
</gene>
<keyword evidence="1" id="KW-0472">Membrane</keyword>
<dbReference type="Pfam" id="PF13612">
    <property type="entry name" value="DDE_Tnp_1_3"/>
    <property type="match status" value="1"/>
</dbReference>
<evidence type="ECO:0000313" key="4">
    <source>
        <dbReference type="Proteomes" id="UP000219020"/>
    </source>
</evidence>
<dbReference type="Proteomes" id="UP000219020">
    <property type="component" value="Unassembled WGS sequence"/>
</dbReference>
<evidence type="ECO:0000256" key="1">
    <source>
        <dbReference type="SAM" id="Phobius"/>
    </source>
</evidence>
<evidence type="ECO:0000259" key="2">
    <source>
        <dbReference type="Pfam" id="PF13612"/>
    </source>
</evidence>
<feature type="transmembrane region" description="Helical" evidence="1">
    <location>
        <begin position="41"/>
        <end position="58"/>
    </location>
</feature>
<organism evidence="3 4">
    <name type="scientific">Candidatus Enterovibrio escicola</name>
    <dbReference type="NCBI Taxonomy" id="1927127"/>
    <lineage>
        <taxon>Bacteria</taxon>
        <taxon>Pseudomonadati</taxon>
        <taxon>Pseudomonadota</taxon>
        <taxon>Gammaproteobacteria</taxon>
        <taxon>Vibrionales</taxon>
        <taxon>Vibrionaceae</taxon>
        <taxon>Enterovibrio</taxon>
    </lineage>
</organism>
<name>A0A2A5T7I6_9GAMM</name>
<protein>
    <recommendedName>
        <fullName evidence="2">Transposase DDE domain-containing protein</fullName>
    </recommendedName>
</protein>
<accession>A0A2A5T7I6</accession>
<feature type="domain" description="Transposase DDE" evidence="2">
    <location>
        <begin position="1"/>
        <end position="40"/>
    </location>
</feature>
<keyword evidence="1" id="KW-1133">Transmembrane helix</keyword>
<comment type="caution">
    <text evidence="3">The sequence shown here is derived from an EMBL/GenBank/DDBJ whole genome shotgun (WGS) entry which is preliminary data.</text>
</comment>
<sequence length="79" mass="9515">MKLKVMKLWDHLMLRKRFIIETVFDQLKNISHIEHSRHRRFISFMVNLLAGLIAYSFQPKKLSIKMTRLDKRALMQICG</sequence>